<keyword evidence="1" id="KW-1133">Transmembrane helix</keyword>
<accession>A0A4Q9KTW2</accession>
<feature type="chain" id="PRO_5020215964" evidence="2">
    <location>
        <begin position="16"/>
        <end position="593"/>
    </location>
</feature>
<dbReference type="VEuPathDB" id="MicrosporidiaDB:CWI37_1835p0010"/>
<feature type="signal peptide" evidence="2">
    <location>
        <begin position="1"/>
        <end position="15"/>
    </location>
</feature>
<protein>
    <submittedName>
        <fullName evidence="3">Uncharacterized protein</fullName>
    </submittedName>
</protein>
<organism evidence="3 4">
    <name type="scientific">Hamiltosporidium tvaerminnensis</name>
    <dbReference type="NCBI Taxonomy" id="1176355"/>
    <lineage>
        <taxon>Eukaryota</taxon>
        <taxon>Fungi</taxon>
        <taxon>Fungi incertae sedis</taxon>
        <taxon>Microsporidia</taxon>
        <taxon>Dubosqiidae</taxon>
        <taxon>Hamiltosporidium</taxon>
    </lineage>
</organism>
<dbReference type="Proteomes" id="UP000292362">
    <property type="component" value="Unassembled WGS sequence"/>
</dbReference>
<evidence type="ECO:0000256" key="1">
    <source>
        <dbReference type="SAM" id="Phobius"/>
    </source>
</evidence>
<keyword evidence="1" id="KW-0812">Transmembrane</keyword>
<evidence type="ECO:0000313" key="4">
    <source>
        <dbReference type="Proteomes" id="UP000292362"/>
    </source>
</evidence>
<proteinExistence type="predicted"/>
<reference evidence="3 4" key="1">
    <citation type="submission" date="2017-12" db="EMBL/GenBank/DDBJ databases">
        <authorList>
            <person name="Pombert J.-F."/>
            <person name="Haag K.L."/>
            <person name="Ebert D."/>
        </authorList>
    </citation>
    <scope>NUCLEOTIDE SEQUENCE [LARGE SCALE GENOMIC DNA]</scope>
    <source>
        <strain evidence="3">FI-OER-3-3</strain>
    </source>
</reference>
<evidence type="ECO:0000313" key="3">
    <source>
        <dbReference type="EMBL" id="TBT98247.1"/>
    </source>
</evidence>
<comment type="caution">
    <text evidence="3">The sequence shown here is derived from an EMBL/GenBank/DDBJ whole genome shotgun (WGS) entry which is preliminary data.</text>
</comment>
<sequence>MNFFIFICKIIYASGFEYTAISEDSLSIGDNYLEISYEIGADDQVKKCFDKLELNIKDERKEEMVKTTSFYYKKIQEYTNNESDTFLAYFTTWICYFVYHPDNKIDMQKYRPELLFNLITFGRFFEFCKNDESIKLIIKDISVKLITYRLENECVDHDVWFKKAYNISVKLITYRLQNECVDPDVWFKKAYDILNAKYPFICSNIENSLNRDNKIDISMLENLKLRTKFFFKSVYNELGIFLANATLENYFSFFLILKYLFLSGKKNTSTSTIEKYSTDDRQLLNFLRSDAESIDKFPRKMNFNSYKKIAENISEPIFRKVLTVKDGFEKIYEFSGKKIQSTAKPEDSNVSLEFIENIVKRKEINYINALYVFLKNISKTEYHEYISEVLFSKAFCFKEIVTSKEKKLRSILEILFIADVLKIEFEKVNKDPSIINTYMVPFIPYIKTYLDQNDIKYDKNLAQSTFNRFLLPKTYRILKNFIFVKLFTNSSWKNKYNQLLKEYLKNKGYKFNEELVVNQNNIFIYVFKQEFSKLSPEERKKIFTIPVIQTPTSDNKTDSQKFGIRRLLLLILVTIVFIFGVIFGAYWFIYKRR</sequence>
<name>A0A4Q9KTW2_9MICR</name>
<feature type="transmembrane region" description="Helical" evidence="1">
    <location>
        <begin position="567"/>
        <end position="589"/>
    </location>
</feature>
<evidence type="ECO:0000256" key="2">
    <source>
        <dbReference type="SAM" id="SignalP"/>
    </source>
</evidence>
<keyword evidence="2" id="KW-0732">Signal</keyword>
<gene>
    <name evidence="3" type="ORF">CWI37_1835p0010</name>
</gene>
<keyword evidence="1" id="KW-0472">Membrane</keyword>
<dbReference type="EMBL" id="PITJ01001835">
    <property type="protein sequence ID" value="TBT98247.1"/>
    <property type="molecule type" value="Genomic_DNA"/>
</dbReference>
<dbReference type="AlphaFoldDB" id="A0A4Q9KTW2"/>